<organism evidence="2 3">
    <name type="scientific">Halopelagius inordinatus</name>
    <dbReference type="NCBI Taxonomy" id="553467"/>
    <lineage>
        <taxon>Archaea</taxon>
        <taxon>Methanobacteriati</taxon>
        <taxon>Methanobacteriota</taxon>
        <taxon>Stenosarchaea group</taxon>
        <taxon>Halobacteria</taxon>
        <taxon>Halobacteriales</taxon>
        <taxon>Haloferacaceae</taxon>
    </lineage>
</organism>
<sequence length="101" mass="10982">MSPWAALAQGASGLNVLMLAGLCAVWGRNYLRFRTKHPLGLFVFGLLLLAENALSLYYYLADPTLSAWFATAVPPVVWRATMAVHVAETAAVAFLVWITAD</sequence>
<feature type="transmembrane region" description="Helical" evidence="1">
    <location>
        <begin position="80"/>
        <end position="100"/>
    </location>
</feature>
<dbReference type="RefSeq" id="WP_092887134.1">
    <property type="nucleotide sequence ID" value="NZ_FOOQ01000001.1"/>
</dbReference>
<proteinExistence type="predicted"/>
<dbReference type="EMBL" id="FOOQ01000001">
    <property type="protein sequence ID" value="SFF76573.1"/>
    <property type="molecule type" value="Genomic_DNA"/>
</dbReference>
<evidence type="ECO:0000313" key="2">
    <source>
        <dbReference type="EMBL" id="SFF76573.1"/>
    </source>
</evidence>
<feature type="transmembrane region" description="Helical" evidence="1">
    <location>
        <begin position="6"/>
        <end position="27"/>
    </location>
</feature>
<feature type="transmembrane region" description="Helical" evidence="1">
    <location>
        <begin position="39"/>
        <end position="60"/>
    </location>
</feature>
<keyword evidence="3" id="KW-1185">Reference proteome</keyword>
<gene>
    <name evidence="2" type="ORF">SAMN04488063_0197</name>
</gene>
<dbReference type="Pfam" id="PF26119">
    <property type="entry name" value="DUF8036"/>
    <property type="match status" value="1"/>
</dbReference>
<keyword evidence="1" id="KW-0812">Transmembrane</keyword>
<name>A0A1I2LC44_9EURY</name>
<dbReference type="AlphaFoldDB" id="A0A1I2LC44"/>
<keyword evidence="1" id="KW-0472">Membrane</keyword>
<dbReference type="OrthoDB" id="205211at2157"/>
<protein>
    <submittedName>
        <fullName evidence="2">Uncharacterized protein</fullName>
    </submittedName>
</protein>
<dbReference type="InterPro" id="IPR058349">
    <property type="entry name" value="DUF8036"/>
</dbReference>
<evidence type="ECO:0000313" key="3">
    <source>
        <dbReference type="Proteomes" id="UP000198876"/>
    </source>
</evidence>
<accession>A0A1I2LC44</accession>
<dbReference type="Proteomes" id="UP000198876">
    <property type="component" value="Unassembled WGS sequence"/>
</dbReference>
<evidence type="ECO:0000256" key="1">
    <source>
        <dbReference type="SAM" id="Phobius"/>
    </source>
</evidence>
<keyword evidence="1" id="KW-1133">Transmembrane helix</keyword>
<reference evidence="3" key="1">
    <citation type="submission" date="2016-10" db="EMBL/GenBank/DDBJ databases">
        <authorList>
            <person name="Varghese N."/>
            <person name="Submissions S."/>
        </authorList>
    </citation>
    <scope>NUCLEOTIDE SEQUENCE [LARGE SCALE GENOMIC DNA]</scope>
    <source>
        <strain evidence="3">CGMCC 1.7739</strain>
    </source>
</reference>